<feature type="transmembrane region" description="Helical" evidence="7">
    <location>
        <begin position="108"/>
        <end position="128"/>
    </location>
</feature>
<evidence type="ECO:0000259" key="8">
    <source>
        <dbReference type="PROSITE" id="PS50850"/>
    </source>
</evidence>
<feature type="transmembrane region" description="Helical" evidence="7">
    <location>
        <begin position="12"/>
        <end position="38"/>
    </location>
</feature>
<accession>A0ABS2MXZ0</accession>
<feature type="transmembrane region" description="Helical" evidence="7">
    <location>
        <begin position="371"/>
        <end position="393"/>
    </location>
</feature>
<keyword evidence="3" id="KW-1003">Cell membrane</keyword>
<dbReference type="InterPro" id="IPR011701">
    <property type="entry name" value="MFS"/>
</dbReference>
<evidence type="ECO:0000256" key="3">
    <source>
        <dbReference type="ARBA" id="ARBA00022475"/>
    </source>
</evidence>
<dbReference type="InterPro" id="IPR036259">
    <property type="entry name" value="MFS_trans_sf"/>
</dbReference>
<dbReference type="Proteomes" id="UP001296943">
    <property type="component" value="Unassembled WGS sequence"/>
</dbReference>
<evidence type="ECO:0000313" key="10">
    <source>
        <dbReference type="Proteomes" id="UP001296943"/>
    </source>
</evidence>
<reference evidence="9 10" key="1">
    <citation type="submission" date="2021-01" db="EMBL/GenBank/DDBJ databases">
        <title>Genomic Encyclopedia of Type Strains, Phase IV (KMG-IV): sequencing the most valuable type-strain genomes for metagenomic binning, comparative biology and taxonomic classification.</title>
        <authorList>
            <person name="Goeker M."/>
        </authorList>
    </citation>
    <scope>NUCLEOTIDE SEQUENCE [LARGE SCALE GENOMIC DNA]</scope>
    <source>
        <strain evidence="9 10">DSM 23711</strain>
    </source>
</reference>
<comment type="caution">
    <text evidence="9">The sequence shown here is derived from an EMBL/GenBank/DDBJ whole genome shotgun (WGS) entry which is preliminary data.</text>
</comment>
<evidence type="ECO:0000256" key="1">
    <source>
        <dbReference type="ARBA" id="ARBA00004651"/>
    </source>
</evidence>
<feature type="transmembrane region" description="Helical" evidence="7">
    <location>
        <begin position="252"/>
        <end position="272"/>
    </location>
</feature>
<evidence type="ECO:0000256" key="2">
    <source>
        <dbReference type="ARBA" id="ARBA00022448"/>
    </source>
</evidence>
<dbReference type="InterPro" id="IPR020846">
    <property type="entry name" value="MFS_dom"/>
</dbReference>
<feature type="transmembrane region" description="Helical" evidence="7">
    <location>
        <begin position="346"/>
        <end position="365"/>
    </location>
</feature>
<dbReference type="PANTHER" id="PTHR43414">
    <property type="entry name" value="MULTIDRUG RESISTANCE PROTEIN MDTG"/>
    <property type="match status" value="1"/>
</dbReference>
<dbReference type="Gene3D" id="1.20.1250.20">
    <property type="entry name" value="MFS general substrate transporter like domains"/>
    <property type="match status" value="2"/>
</dbReference>
<organism evidence="9 10">
    <name type="scientific">Aquibacillus albus</name>
    <dbReference type="NCBI Taxonomy" id="1168171"/>
    <lineage>
        <taxon>Bacteria</taxon>
        <taxon>Bacillati</taxon>
        <taxon>Bacillota</taxon>
        <taxon>Bacilli</taxon>
        <taxon>Bacillales</taxon>
        <taxon>Bacillaceae</taxon>
        <taxon>Aquibacillus</taxon>
    </lineage>
</organism>
<evidence type="ECO:0000256" key="6">
    <source>
        <dbReference type="ARBA" id="ARBA00023136"/>
    </source>
</evidence>
<dbReference type="Pfam" id="PF07690">
    <property type="entry name" value="MFS_1"/>
    <property type="match status" value="1"/>
</dbReference>
<protein>
    <submittedName>
        <fullName evidence="9">MFS family permease</fullName>
    </submittedName>
</protein>
<keyword evidence="6 7" id="KW-0472">Membrane</keyword>
<feature type="transmembrane region" description="Helical" evidence="7">
    <location>
        <begin position="284"/>
        <end position="303"/>
    </location>
</feature>
<feature type="transmembrane region" description="Helical" evidence="7">
    <location>
        <begin position="83"/>
        <end position="102"/>
    </location>
</feature>
<comment type="subcellular location">
    <subcellularLocation>
        <location evidence="1">Cell membrane</location>
        <topology evidence="1">Multi-pass membrane protein</topology>
    </subcellularLocation>
</comment>
<dbReference type="SUPFAM" id="SSF103473">
    <property type="entry name" value="MFS general substrate transporter"/>
    <property type="match status" value="1"/>
</dbReference>
<keyword evidence="10" id="KW-1185">Reference proteome</keyword>
<sequence>MISIKKETTKQNLWIMWFANFFIAGSITMVLPFLSLYIETLGNFSDKYVQNWSGITFGVTFVAAFIFSPIWGKLGDRYGRKHILIISACGLGLSVFLMGFVTSVWQLFTLRLFMGVFTGFISISQALISTQTPKHMAGRVLGTLQTGTVTGTLMGPLLGGVMADALGYATSFKWLSVILFITAILVFIGIHEYTLPAESHEKTAYSSKEVLFHIVKNPMLFMVMLVSMFIQIAHFSIQPILSLYVAELHGPVNVALFSGIAFSAAGLGNLLMTKKWGDIGDKFGYIKVLIALLFMAALFYFPGAFVTNIWQLVILRFLLGAAIGGIIPVRIAYIRQEAPVAMQGEVLGYNTSIRFFGNIIGPVMGGALAGYFGFASVFFVTSILLLMCSIALLGARLRQSKSACDHSMVKH</sequence>
<dbReference type="PRINTS" id="PR01035">
    <property type="entry name" value="TCRTETA"/>
</dbReference>
<evidence type="ECO:0000256" key="7">
    <source>
        <dbReference type="SAM" id="Phobius"/>
    </source>
</evidence>
<name>A0ABS2MXZ0_9BACI</name>
<dbReference type="InterPro" id="IPR001958">
    <property type="entry name" value="Tet-R_TetA/multi-R_MdtG-like"/>
</dbReference>
<dbReference type="EMBL" id="JAFBDR010000004">
    <property type="protein sequence ID" value="MBM7570668.1"/>
    <property type="molecule type" value="Genomic_DNA"/>
</dbReference>
<keyword evidence="5 7" id="KW-1133">Transmembrane helix</keyword>
<feature type="transmembrane region" description="Helical" evidence="7">
    <location>
        <begin position="50"/>
        <end position="71"/>
    </location>
</feature>
<gene>
    <name evidence="9" type="ORF">JOC48_001146</name>
</gene>
<feature type="domain" description="Major facilitator superfamily (MFS) profile" evidence="8">
    <location>
        <begin position="12"/>
        <end position="400"/>
    </location>
</feature>
<feature type="transmembrane region" description="Helical" evidence="7">
    <location>
        <begin position="140"/>
        <end position="159"/>
    </location>
</feature>
<evidence type="ECO:0000313" key="9">
    <source>
        <dbReference type="EMBL" id="MBM7570668.1"/>
    </source>
</evidence>
<feature type="transmembrane region" description="Helical" evidence="7">
    <location>
        <begin position="171"/>
        <end position="190"/>
    </location>
</feature>
<feature type="transmembrane region" description="Helical" evidence="7">
    <location>
        <begin position="210"/>
        <end position="232"/>
    </location>
</feature>
<evidence type="ECO:0000256" key="5">
    <source>
        <dbReference type="ARBA" id="ARBA00022989"/>
    </source>
</evidence>
<evidence type="ECO:0000256" key="4">
    <source>
        <dbReference type="ARBA" id="ARBA00022692"/>
    </source>
</evidence>
<keyword evidence="2" id="KW-0813">Transport</keyword>
<keyword evidence="4 7" id="KW-0812">Transmembrane</keyword>
<dbReference type="PROSITE" id="PS50850">
    <property type="entry name" value="MFS"/>
    <property type="match status" value="1"/>
</dbReference>
<dbReference type="PANTHER" id="PTHR43414:SF3">
    <property type="entry name" value="LMO2377 PROTEIN"/>
    <property type="match status" value="1"/>
</dbReference>
<proteinExistence type="predicted"/>
<feature type="transmembrane region" description="Helical" evidence="7">
    <location>
        <begin position="309"/>
        <end position="334"/>
    </location>
</feature>